<dbReference type="InterPro" id="IPR013325">
    <property type="entry name" value="RNA_pol_sigma_r2"/>
</dbReference>
<dbReference type="NCBIfam" id="NF007214">
    <property type="entry name" value="PRK09636.1"/>
    <property type="match status" value="1"/>
</dbReference>
<dbReference type="Pfam" id="PF04542">
    <property type="entry name" value="Sigma70_r2"/>
    <property type="match status" value="1"/>
</dbReference>
<feature type="domain" description="RNA polymerase sigma factor 70 region 4 type 2" evidence="7">
    <location>
        <begin position="111"/>
        <end position="161"/>
    </location>
</feature>
<organism evidence="8 9">
    <name type="scientific">Micromonospora sonneratiae</name>
    <dbReference type="NCBI Taxonomy" id="1184706"/>
    <lineage>
        <taxon>Bacteria</taxon>
        <taxon>Bacillati</taxon>
        <taxon>Actinomycetota</taxon>
        <taxon>Actinomycetes</taxon>
        <taxon>Micromonosporales</taxon>
        <taxon>Micromonosporaceae</taxon>
        <taxon>Micromonospora</taxon>
    </lineage>
</organism>
<dbReference type="Pfam" id="PF08281">
    <property type="entry name" value="Sigma70_r4_2"/>
    <property type="match status" value="1"/>
</dbReference>
<dbReference type="InterPro" id="IPR032710">
    <property type="entry name" value="NTF2-like_dom_sf"/>
</dbReference>
<dbReference type="NCBIfam" id="TIGR02937">
    <property type="entry name" value="sigma70-ECF"/>
    <property type="match status" value="1"/>
</dbReference>
<keyword evidence="5" id="KW-0804">Transcription</keyword>
<dbReference type="SUPFAM" id="SSF88659">
    <property type="entry name" value="Sigma3 and sigma4 domains of RNA polymerase sigma factors"/>
    <property type="match status" value="1"/>
</dbReference>
<dbReference type="Gene3D" id="3.10.450.50">
    <property type="match status" value="1"/>
</dbReference>
<evidence type="ECO:0000313" key="9">
    <source>
        <dbReference type="Proteomes" id="UP001597260"/>
    </source>
</evidence>
<dbReference type="PANTHER" id="PTHR30173">
    <property type="entry name" value="SIGMA 19 FACTOR"/>
    <property type="match status" value="1"/>
</dbReference>
<dbReference type="SUPFAM" id="SSF88946">
    <property type="entry name" value="Sigma2 domain of RNA polymerase sigma factors"/>
    <property type="match status" value="1"/>
</dbReference>
<keyword evidence="9" id="KW-1185">Reference proteome</keyword>
<evidence type="ECO:0000256" key="1">
    <source>
        <dbReference type="ARBA" id="ARBA00010641"/>
    </source>
</evidence>
<name>A0ABW3YA45_9ACTN</name>
<reference evidence="9" key="1">
    <citation type="journal article" date="2019" name="Int. J. Syst. Evol. Microbiol.">
        <title>The Global Catalogue of Microorganisms (GCM) 10K type strain sequencing project: providing services to taxonomists for standard genome sequencing and annotation.</title>
        <authorList>
            <consortium name="The Broad Institute Genomics Platform"/>
            <consortium name="The Broad Institute Genome Sequencing Center for Infectious Disease"/>
            <person name="Wu L."/>
            <person name="Ma J."/>
        </authorList>
    </citation>
    <scope>NUCLEOTIDE SEQUENCE [LARGE SCALE GENOMIC DNA]</scope>
    <source>
        <strain evidence="9">JCM 31037</strain>
    </source>
</reference>
<evidence type="ECO:0000313" key="8">
    <source>
        <dbReference type="EMBL" id="MFD1321292.1"/>
    </source>
</evidence>
<dbReference type="Gene3D" id="1.10.1740.10">
    <property type="match status" value="1"/>
</dbReference>
<dbReference type="PANTHER" id="PTHR30173:SF43">
    <property type="entry name" value="ECF RNA POLYMERASE SIGMA FACTOR SIGI-RELATED"/>
    <property type="match status" value="1"/>
</dbReference>
<comment type="subunit">
    <text evidence="2">Interacts transiently with the RNA polymerase catalytic core formed by RpoA, RpoB, RpoC and RpoZ (2 alpha, 1 beta, 1 beta' and 1 omega subunit) to form the RNA polymerase holoenzyme that can initiate transcription.</text>
</comment>
<feature type="domain" description="RNA polymerase sigma-70 region 2" evidence="6">
    <location>
        <begin position="11"/>
        <end position="74"/>
    </location>
</feature>
<dbReference type="InterPro" id="IPR013324">
    <property type="entry name" value="RNA_pol_sigma_r3/r4-like"/>
</dbReference>
<dbReference type="Gene3D" id="1.10.10.10">
    <property type="entry name" value="Winged helix-like DNA-binding domain superfamily/Winged helix DNA-binding domain"/>
    <property type="match status" value="1"/>
</dbReference>
<dbReference type="SUPFAM" id="SSF54427">
    <property type="entry name" value="NTF2-like"/>
    <property type="match status" value="1"/>
</dbReference>
<protein>
    <submittedName>
        <fullName evidence="8">RNA polymerase sigma factor SigJ</fullName>
    </submittedName>
</protein>
<dbReference type="InterPro" id="IPR007627">
    <property type="entry name" value="RNA_pol_sigma70_r2"/>
</dbReference>
<accession>A0ABW3YA45</accession>
<proteinExistence type="inferred from homology"/>
<dbReference type="Proteomes" id="UP001597260">
    <property type="component" value="Unassembled WGS sequence"/>
</dbReference>
<dbReference type="EMBL" id="JBHTMP010000010">
    <property type="protein sequence ID" value="MFD1321292.1"/>
    <property type="molecule type" value="Genomic_DNA"/>
</dbReference>
<keyword evidence="3" id="KW-0805">Transcription regulation</keyword>
<gene>
    <name evidence="8" type="primary">sigJ</name>
    <name evidence="8" type="ORF">ACFQ4H_09345</name>
</gene>
<comment type="caution">
    <text evidence="8">The sequence shown here is derived from an EMBL/GenBank/DDBJ whole genome shotgun (WGS) entry which is preliminary data.</text>
</comment>
<dbReference type="InterPro" id="IPR036388">
    <property type="entry name" value="WH-like_DNA-bd_sf"/>
</dbReference>
<evidence type="ECO:0000259" key="7">
    <source>
        <dbReference type="Pfam" id="PF08281"/>
    </source>
</evidence>
<evidence type="ECO:0000256" key="4">
    <source>
        <dbReference type="ARBA" id="ARBA00023082"/>
    </source>
</evidence>
<evidence type="ECO:0000256" key="2">
    <source>
        <dbReference type="ARBA" id="ARBA00011344"/>
    </source>
</evidence>
<dbReference type="InterPro" id="IPR013249">
    <property type="entry name" value="RNA_pol_sigma70_r4_t2"/>
</dbReference>
<dbReference type="InterPro" id="IPR052704">
    <property type="entry name" value="ECF_Sigma-70_Domain"/>
</dbReference>
<evidence type="ECO:0000256" key="5">
    <source>
        <dbReference type="ARBA" id="ARBA00023163"/>
    </source>
</evidence>
<evidence type="ECO:0000259" key="6">
    <source>
        <dbReference type="Pfam" id="PF04542"/>
    </source>
</evidence>
<dbReference type="RefSeq" id="WP_377569259.1">
    <property type="nucleotide sequence ID" value="NZ_JBHTMP010000010.1"/>
</dbReference>
<dbReference type="InterPro" id="IPR014284">
    <property type="entry name" value="RNA_pol_sigma-70_dom"/>
</dbReference>
<sequence length="294" mass="31676">MDEPDFLADRFEAHRSHLKAVAYRMLGSLSEADDAVQEAWLRLSRPDTDDVENLAGWLTTVVGRVCLDMLRSRSSRREDPIPEQLPDPLISHTDAVDPEHTALLADAVGLALLVVLETLNPAERLAFVLHDMFAVPFEEIAPIVGRTPAAARQMASRARRRVQGAAPAPDPDLNRQRKVVDAFLAAAHGGGFDALVAVLDPDVVLRADTGRSGAGLRVVRGATTVAGQAITFRRFGKFRSTPALVNGVAGLVNTADGQPVSVMSFTITNGRISAIDILADPDRLRQLDLAILDS</sequence>
<keyword evidence="4" id="KW-0731">Sigma factor</keyword>
<evidence type="ECO:0000256" key="3">
    <source>
        <dbReference type="ARBA" id="ARBA00023015"/>
    </source>
</evidence>
<comment type="similarity">
    <text evidence="1">Belongs to the sigma-70 factor family. ECF subfamily.</text>
</comment>